<protein>
    <submittedName>
        <fullName evidence="2">Integral membrane protein</fullName>
    </submittedName>
</protein>
<dbReference type="GeneID" id="36133482"/>
<proteinExistence type="predicted"/>
<dbReference type="EMBL" id="FQ670179">
    <property type="protein sequence ID" value="CBY83483.1"/>
    <property type="molecule type" value="Genomic_DNA"/>
</dbReference>
<keyword evidence="1" id="KW-0812">Transmembrane</keyword>
<sequence length="97" mass="10913">MIMGTILSAFATILHGLITTYMWVIIIASLLSFLRPDPNNVIVQMLYRLTEPLFAKARAWLPFLVFNGIDLSPLAIVIALQFIDMTLVKLLFVYAQG</sequence>
<keyword evidence="1" id="KW-0472">Membrane</keyword>
<dbReference type="STRING" id="936155.HFELIS_13990"/>
<evidence type="ECO:0000256" key="1">
    <source>
        <dbReference type="SAM" id="Phobius"/>
    </source>
</evidence>
<dbReference type="Proteomes" id="UP000007934">
    <property type="component" value="Chromosome"/>
</dbReference>
<organism evidence="2 3">
    <name type="scientific">Helicobacter felis (strain ATCC 49179 / CCUG 28539 / NCTC 12436 / CS1)</name>
    <dbReference type="NCBI Taxonomy" id="936155"/>
    <lineage>
        <taxon>Bacteria</taxon>
        <taxon>Pseudomonadati</taxon>
        <taxon>Campylobacterota</taxon>
        <taxon>Epsilonproteobacteria</taxon>
        <taxon>Campylobacterales</taxon>
        <taxon>Helicobacteraceae</taxon>
        <taxon>Helicobacter</taxon>
    </lineage>
</organism>
<dbReference type="OrthoDB" id="47652at2"/>
<dbReference type="InterPro" id="IPR003425">
    <property type="entry name" value="CCB3/YggT"/>
</dbReference>
<dbReference type="KEGG" id="hfe:HFELIS_13990"/>
<name>E7AAB0_HELFC</name>
<dbReference type="AlphaFoldDB" id="E7AAB0"/>
<dbReference type="GO" id="GO:0016020">
    <property type="term" value="C:membrane"/>
    <property type="evidence" value="ECO:0007669"/>
    <property type="project" value="InterPro"/>
</dbReference>
<evidence type="ECO:0000313" key="2">
    <source>
        <dbReference type="EMBL" id="CBY83483.1"/>
    </source>
</evidence>
<accession>E7AAB0</accession>
<reference evidence="2 3" key="1">
    <citation type="journal article" date="2011" name="Genome Biol. Evol.">
        <title>Comparative whole genome sequence analysis of the carcinogenic bacterial model pathogen Helicobacter felis.</title>
        <authorList>
            <person name="Arnold I.C."/>
            <person name="Zigova Z."/>
            <person name="Holden M."/>
            <person name="Lawley T.D."/>
            <person name="Rad R."/>
            <person name="Dougan G."/>
            <person name="Falkow S."/>
            <person name="Bentley S.D."/>
            <person name="Muller A."/>
        </authorList>
    </citation>
    <scope>NUCLEOTIDE SEQUENCE [LARGE SCALE GENOMIC DNA]</scope>
    <source>
        <strain evidence="3">ATCC 49179 / CCUG 28539 / NCTC 12436 / CS1</strain>
    </source>
</reference>
<dbReference type="RefSeq" id="WP_013469846.1">
    <property type="nucleotide sequence ID" value="NC_014810.2"/>
</dbReference>
<keyword evidence="3" id="KW-1185">Reference proteome</keyword>
<feature type="transmembrane region" description="Helical" evidence="1">
    <location>
        <begin position="7"/>
        <end position="31"/>
    </location>
</feature>
<dbReference type="Pfam" id="PF02325">
    <property type="entry name" value="CCB3_YggT"/>
    <property type="match status" value="1"/>
</dbReference>
<feature type="transmembrane region" description="Helical" evidence="1">
    <location>
        <begin position="71"/>
        <end position="95"/>
    </location>
</feature>
<dbReference type="eggNOG" id="COG0762">
    <property type="taxonomic scope" value="Bacteria"/>
</dbReference>
<evidence type="ECO:0000313" key="3">
    <source>
        <dbReference type="Proteomes" id="UP000007934"/>
    </source>
</evidence>
<gene>
    <name evidence="2" type="ordered locus">Hfelis_13990</name>
</gene>
<dbReference type="HOGENOM" id="CLU_136788_1_0_7"/>
<keyword evidence="1" id="KW-1133">Transmembrane helix</keyword>